<gene>
    <name evidence="1" type="ORF">V1517DRAFT_358860</name>
</gene>
<dbReference type="EMBL" id="MU970035">
    <property type="protein sequence ID" value="KAK9326237.1"/>
    <property type="molecule type" value="Genomic_DNA"/>
</dbReference>
<comment type="caution">
    <text evidence="1">The sequence shown here is derived from an EMBL/GenBank/DDBJ whole genome shotgun (WGS) entry which is preliminary data.</text>
</comment>
<evidence type="ECO:0000313" key="2">
    <source>
        <dbReference type="Proteomes" id="UP001489719"/>
    </source>
</evidence>
<proteinExistence type="predicted"/>
<dbReference type="Proteomes" id="UP001489719">
    <property type="component" value="Unassembled WGS sequence"/>
</dbReference>
<reference evidence="2" key="1">
    <citation type="journal article" date="2024" name="Front. Bioeng. Biotechnol.">
        <title>Genome-scale model development and genomic sequencing of the oleaginous clade Lipomyces.</title>
        <authorList>
            <person name="Czajka J.J."/>
            <person name="Han Y."/>
            <person name="Kim J."/>
            <person name="Mondo S.J."/>
            <person name="Hofstad B.A."/>
            <person name="Robles A."/>
            <person name="Haridas S."/>
            <person name="Riley R."/>
            <person name="LaButti K."/>
            <person name="Pangilinan J."/>
            <person name="Andreopoulos W."/>
            <person name="Lipzen A."/>
            <person name="Yan J."/>
            <person name="Wang M."/>
            <person name="Ng V."/>
            <person name="Grigoriev I.V."/>
            <person name="Spatafora J.W."/>
            <person name="Magnuson J.K."/>
            <person name="Baker S.E."/>
            <person name="Pomraning K.R."/>
        </authorList>
    </citation>
    <scope>NUCLEOTIDE SEQUENCE [LARGE SCALE GENOMIC DNA]</scope>
    <source>
        <strain evidence="2">CBS 10300</strain>
    </source>
</reference>
<organism evidence="1 2">
    <name type="scientific">Lipomyces orientalis</name>
    <dbReference type="NCBI Taxonomy" id="1233043"/>
    <lineage>
        <taxon>Eukaryota</taxon>
        <taxon>Fungi</taxon>
        <taxon>Dikarya</taxon>
        <taxon>Ascomycota</taxon>
        <taxon>Saccharomycotina</taxon>
        <taxon>Lipomycetes</taxon>
        <taxon>Lipomycetales</taxon>
        <taxon>Lipomycetaceae</taxon>
        <taxon>Lipomyces</taxon>
    </lineage>
</organism>
<sequence length="252" mass="26994">MEISPSVLEFSGPFTRTITRTLQLHNKTPEPMAYKVKTTAPKLSVRALLSLLVATYCVRPNASRVNPGEAIDVQIILQGLKQEPASDFKCKDKFLVQSVPIAPEQETLSVGDLWSAVEKSAKEKISDYKIRVHYQIPQSQSEPLTPTAGAAPAGAAFATPTSNGTKSVPGSVEKTLTESLENAPTVVSSSSEGAEKLQETIKKLESELEKAKEASPTPSGTATAVRTGNQGVPIPMAALLCLIAFLLAWLFF</sequence>
<keyword evidence="2" id="KW-1185">Reference proteome</keyword>
<accession>A0ACC3TYH5</accession>
<evidence type="ECO:0000313" key="1">
    <source>
        <dbReference type="EMBL" id="KAK9326237.1"/>
    </source>
</evidence>
<name>A0ACC3TYH5_9ASCO</name>
<protein>
    <submittedName>
        <fullName evidence="1">Vesicle-associated membrane protein-associated protein-like protein C16G5.05c</fullName>
    </submittedName>
</protein>